<dbReference type="InterPro" id="IPR044730">
    <property type="entry name" value="RNase_H-like_dom_plant"/>
</dbReference>
<dbReference type="Gene3D" id="3.30.420.10">
    <property type="entry name" value="Ribonuclease H-like superfamily/Ribonuclease H"/>
    <property type="match status" value="1"/>
</dbReference>
<name>A0A7J8TRV3_9ROSI</name>
<organism evidence="2 3">
    <name type="scientific">Gossypium klotzschianum</name>
    <dbReference type="NCBI Taxonomy" id="34286"/>
    <lineage>
        <taxon>Eukaryota</taxon>
        <taxon>Viridiplantae</taxon>
        <taxon>Streptophyta</taxon>
        <taxon>Embryophyta</taxon>
        <taxon>Tracheophyta</taxon>
        <taxon>Spermatophyta</taxon>
        <taxon>Magnoliopsida</taxon>
        <taxon>eudicotyledons</taxon>
        <taxon>Gunneridae</taxon>
        <taxon>Pentapetalae</taxon>
        <taxon>rosids</taxon>
        <taxon>malvids</taxon>
        <taxon>Malvales</taxon>
        <taxon>Malvaceae</taxon>
        <taxon>Malvoideae</taxon>
        <taxon>Gossypium</taxon>
    </lineage>
</organism>
<dbReference type="PANTHER" id="PTHR47074">
    <property type="entry name" value="BNAC02G40300D PROTEIN"/>
    <property type="match status" value="1"/>
</dbReference>
<comment type="caution">
    <text evidence="2">The sequence shown here is derived from an EMBL/GenBank/DDBJ whole genome shotgun (WGS) entry which is preliminary data.</text>
</comment>
<dbReference type="AlphaFoldDB" id="A0A7J8TRV3"/>
<evidence type="ECO:0000259" key="1">
    <source>
        <dbReference type="Pfam" id="PF13456"/>
    </source>
</evidence>
<evidence type="ECO:0000313" key="2">
    <source>
        <dbReference type="EMBL" id="MBA0640899.1"/>
    </source>
</evidence>
<dbReference type="CDD" id="cd06222">
    <property type="entry name" value="RNase_H_like"/>
    <property type="match status" value="1"/>
</dbReference>
<dbReference type="InterPro" id="IPR012337">
    <property type="entry name" value="RNaseH-like_sf"/>
</dbReference>
<keyword evidence="3" id="KW-1185">Reference proteome</keyword>
<evidence type="ECO:0000313" key="3">
    <source>
        <dbReference type="Proteomes" id="UP000593573"/>
    </source>
</evidence>
<reference evidence="2 3" key="1">
    <citation type="journal article" date="2019" name="Genome Biol. Evol.">
        <title>Insights into the evolution of the New World diploid cottons (Gossypium, subgenus Houzingenia) based on genome sequencing.</title>
        <authorList>
            <person name="Grover C.E."/>
            <person name="Arick M.A. 2nd"/>
            <person name="Thrash A."/>
            <person name="Conover J.L."/>
            <person name="Sanders W.S."/>
            <person name="Peterson D.G."/>
            <person name="Frelichowski J.E."/>
            <person name="Scheffler J.A."/>
            <person name="Scheffler B.E."/>
            <person name="Wendel J.F."/>
        </authorList>
    </citation>
    <scope>NUCLEOTIDE SEQUENCE [LARGE SCALE GENOMIC DNA]</scope>
    <source>
        <strain evidence="2">57</strain>
        <tissue evidence="2">Leaf</tissue>
    </source>
</reference>
<accession>A0A7J8TRV3</accession>
<dbReference type="InterPro" id="IPR052929">
    <property type="entry name" value="RNase_H-like_EbsB-rel"/>
</dbReference>
<dbReference type="Pfam" id="PF13456">
    <property type="entry name" value="RVT_3"/>
    <property type="match status" value="1"/>
</dbReference>
<dbReference type="OrthoDB" id="996470at2759"/>
<sequence length="127" mass="14412">MVIKIVIHINIPSPFAAEAHACFEGIKLGISLQIHSVKLIGDSKIVIKKCQEKSTDKSVIGAIIRDIQQKKSDFQELIFQYIHRSENLKAHRIAKNALEKGETVYLREEELNDQNLASVGYWSRNPD</sequence>
<dbReference type="Proteomes" id="UP000593573">
    <property type="component" value="Unassembled WGS sequence"/>
</dbReference>
<dbReference type="GO" id="GO:0003676">
    <property type="term" value="F:nucleic acid binding"/>
    <property type="evidence" value="ECO:0007669"/>
    <property type="project" value="InterPro"/>
</dbReference>
<dbReference type="PANTHER" id="PTHR47074:SF61">
    <property type="entry name" value="RNASE H TYPE-1 DOMAIN-CONTAINING PROTEIN"/>
    <property type="match status" value="1"/>
</dbReference>
<dbReference type="InterPro" id="IPR002156">
    <property type="entry name" value="RNaseH_domain"/>
</dbReference>
<dbReference type="EMBL" id="JABFAB010000001">
    <property type="protein sequence ID" value="MBA0640899.1"/>
    <property type="molecule type" value="Genomic_DNA"/>
</dbReference>
<gene>
    <name evidence="2" type="ORF">Goklo_023796</name>
</gene>
<proteinExistence type="predicted"/>
<feature type="domain" description="RNase H type-1" evidence="1">
    <location>
        <begin position="13"/>
        <end position="97"/>
    </location>
</feature>
<protein>
    <recommendedName>
        <fullName evidence="1">RNase H type-1 domain-containing protein</fullName>
    </recommendedName>
</protein>
<dbReference type="SUPFAM" id="SSF53098">
    <property type="entry name" value="Ribonuclease H-like"/>
    <property type="match status" value="1"/>
</dbReference>
<dbReference type="GO" id="GO:0004523">
    <property type="term" value="F:RNA-DNA hybrid ribonuclease activity"/>
    <property type="evidence" value="ECO:0007669"/>
    <property type="project" value="InterPro"/>
</dbReference>
<dbReference type="InterPro" id="IPR036397">
    <property type="entry name" value="RNaseH_sf"/>
</dbReference>